<keyword evidence="3" id="KW-1185">Reference proteome</keyword>
<dbReference type="InterPro" id="IPR051678">
    <property type="entry name" value="AGP_Transferase"/>
</dbReference>
<dbReference type="Gene3D" id="3.30.200.20">
    <property type="entry name" value="Phosphorylase Kinase, domain 1"/>
    <property type="match status" value="1"/>
</dbReference>
<sequence>MTLHQGEIVVGEELVRRLLGEQCPQWAGLELVPSGAGTENTMFRLGADLLVRLPRTVEKAAALRKERVWLPRLAPHLPFRVPEPVFTGEASAVFPAEWSVFRWIGGSEAGPGSVADWGRFGSDLAGFVRALHRVDLMGADFSWYRGGDLAPCAGWVSDSLESCRALVGAELDIATAESYWRAGLAQPPSPHPKVWLHGDLKPTNLLVEEGRLVAVIDFGAVSVGRPDAEHATVWDLPSAARDAYWNALNLDEPTWLRARAWAVAVAASGIAYYWDTFPAFVTECRTRLTHILSS</sequence>
<dbReference type="InterPro" id="IPR002575">
    <property type="entry name" value="Aminoglycoside_PTrfase"/>
</dbReference>
<dbReference type="EMBL" id="JBHTMK010000063">
    <property type="protein sequence ID" value="MFD1372832.1"/>
    <property type="molecule type" value="Genomic_DNA"/>
</dbReference>
<gene>
    <name evidence="2" type="ORF">ACFQ5G_46535</name>
</gene>
<dbReference type="SUPFAM" id="SSF56112">
    <property type="entry name" value="Protein kinase-like (PK-like)"/>
    <property type="match status" value="1"/>
</dbReference>
<proteinExistence type="predicted"/>
<dbReference type="GO" id="GO:0016740">
    <property type="term" value="F:transferase activity"/>
    <property type="evidence" value="ECO:0007669"/>
    <property type="project" value="UniProtKB-KW"/>
</dbReference>
<dbReference type="Gene3D" id="3.90.1200.10">
    <property type="match status" value="1"/>
</dbReference>
<name>A0ABW4APP3_9ACTN</name>
<comment type="caution">
    <text evidence="2">The sequence shown here is derived from an EMBL/GenBank/DDBJ whole genome shotgun (WGS) entry which is preliminary data.</text>
</comment>
<dbReference type="InterPro" id="IPR011009">
    <property type="entry name" value="Kinase-like_dom_sf"/>
</dbReference>
<keyword evidence="2" id="KW-0808">Transferase</keyword>
<dbReference type="PANTHER" id="PTHR21310:SF42">
    <property type="entry name" value="BIFUNCTIONAL AAC_APH"/>
    <property type="match status" value="1"/>
</dbReference>
<feature type="domain" description="Aminoglycoside phosphotransferase" evidence="1">
    <location>
        <begin position="33"/>
        <end position="261"/>
    </location>
</feature>
<evidence type="ECO:0000259" key="1">
    <source>
        <dbReference type="Pfam" id="PF01636"/>
    </source>
</evidence>
<reference evidence="3" key="1">
    <citation type="journal article" date="2019" name="Int. J. Syst. Evol. Microbiol.">
        <title>The Global Catalogue of Microorganisms (GCM) 10K type strain sequencing project: providing services to taxonomists for standard genome sequencing and annotation.</title>
        <authorList>
            <consortium name="The Broad Institute Genomics Platform"/>
            <consortium name="The Broad Institute Genome Sequencing Center for Infectious Disease"/>
            <person name="Wu L."/>
            <person name="Ma J."/>
        </authorList>
    </citation>
    <scope>NUCLEOTIDE SEQUENCE [LARGE SCALE GENOMIC DNA]</scope>
    <source>
        <strain evidence="3">CCM 7526</strain>
    </source>
</reference>
<dbReference type="RefSeq" id="WP_317794564.1">
    <property type="nucleotide sequence ID" value="NZ_AP028461.1"/>
</dbReference>
<dbReference type="EC" id="2.7.-.-" evidence="2"/>
<evidence type="ECO:0000313" key="2">
    <source>
        <dbReference type="EMBL" id="MFD1372832.1"/>
    </source>
</evidence>
<organism evidence="2 3">
    <name type="scientific">Actinoplanes sichuanensis</name>
    <dbReference type="NCBI Taxonomy" id="512349"/>
    <lineage>
        <taxon>Bacteria</taxon>
        <taxon>Bacillati</taxon>
        <taxon>Actinomycetota</taxon>
        <taxon>Actinomycetes</taxon>
        <taxon>Micromonosporales</taxon>
        <taxon>Micromonosporaceae</taxon>
        <taxon>Actinoplanes</taxon>
    </lineage>
</organism>
<protein>
    <submittedName>
        <fullName evidence="2">Aminoglycoside phosphotransferase family protein</fullName>
        <ecNumber evidence="2">2.7.-.-</ecNumber>
    </submittedName>
</protein>
<accession>A0ABW4APP3</accession>
<dbReference type="Pfam" id="PF01636">
    <property type="entry name" value="APH"/>
    <property type="match status" value="1"/>
</dbReference>
<dbReference type="PANTHER" id="PTHR21310">
    <property type="entry name" value="AMINOGLYCOSIDE PHOSPHOTRANSFERASE-RELATED-RELATED"/>
    <property type="match status" value="1"/>
</dbReference>
<dbReference type="CDD" id="cd05155">
    <property type="entry name" value="APH_ChoK_like_1"/>
    <property type="match status" value="1"/>
</dbReference>
<dbReference type="Proteomes" id="UP001597183">
    <property type="component" value="Unassembled WGS sequence"/>
</dbReference>
<evidence type="ECO:0000313" key="3">
    <source>
        <dbReference type="Proteomes" id="UP001597183"/>
    </source>
</evidence>